<name>I9Q1G7_HELPX</name>
<dbReference type="Proteomes" id="UP000003358">
    <property type="component" value="Unassembled WGS sequence"/>
</dbReference>
<feature type="region of interest" description="Disordered" evidence="1">
    <location>
        <begin position="1"/>
        <end position="44"/>
    </location>
</feature>
<organism evidence="2 3">
    <name type="scientific">Helicobacter pylori NQ4200</name>
    <dbReference type="NCBI Taxonomy" id="992024"/>
    <lineage>
        <taxon>Bacteria</taxon>
        <taxon>Pseudomonadati</taxon>
        <taxon>Campylobacterota</taxon>
        <taxon>Epsilonproteobacteria</taxon>
        <taxon>Campylobacterales</taxon>
        <taxon>Helicobacteraceae</taxon>
        <taxon>Helicobacter</taxon>
    </lineage>
</organism>
<evidence type="ECO:0000256" key="1">
    <source>
        <dbReference type="SAM" id="MobiDB-lite"/>
    </source>
</evidence>
<evidence type="ECO:0000313" key="3">
    <source>
        <dbReference type="Proteomes" id="UP000003358"/>
    </source>
</evidence>
<evidence type="ECO:0000313" key="2">
    <source>
        <dbReference type="EMBL" id="EJB27109.1"/>
    </source>
</evidence>
<gene>
    <name evidence="2" type="ORF">HPNQ4200_1346</name>
</gene>
<protein>
    <submittedName>
        <fullName evidence="2">Uncharacterized protein</fullName>
    </submittedName>
</protein>
<proteinExistence type="predicted"/>
<sequence length="44" mass="4951">MRNNTPNNKQSNKHNNKTNKKHNNKTNNIDWGVCGGGLRATPSF</sequence>
<feature type="compositionally biased region" description="Basic residues" evidence="1">
    <location>
        <begin position="11"/>
        <end position="24"/>
    </location>
</feature>
<accession>I9Q1G7</accession>
<dbReference type="AlphaFoldDB" id="I9Q1G7"/>
<feature type="compositionally biased region" description="Low complexity" evidence="1">
    <location>
        <begin position="1"/>
        <end position="10"/>
    </location>
</feature>
<dbReference type="EMBL" id="AKNS01000012">
    <property type="protein sequence ID" value="EJB27109.1"/>
    <property type="molecule type" value="Genomic_DNA"/>
</dbReference>
<reference evidence="2 3" key="1">
    <citation type="journal article" date="2013" name="Pathog. Dis.">
        <title>Genome sequences of 65 Helicobacter pylori strains isolated from asymptomatic individuals and patients with gastric cancer, peptic ulcer disease, or gastritis.</title>
        <authorList>
            <person name="Blanchard T.G."/>
            <person name="Czinn S.J."/>
            <person name="Correa P."/>
            <person name="Nakazawa T."/>
            <person name="Keelan M."/>
            <person name="Morningstar L."/>
            <person name="Santana-Cruz I."/>
            <person name="Maroo A."/>
            <person name="McCracken C."/>
            <person name="Shefchek K."/>
            <person name="Daugherty S."/>
            <person name="Song Y."/>
            <person name="Fraser C.M."/>
            <person name="Fricke W.F."/>
        </authorList>
    </citation>
    <scope>NUCLEOTIDE SEQUENCE [LARGE SCALE GENOMIC DNA]</scope>
    <source>
        <strain evidence="2 3">NQ4200</strain>
    </source>
</reference>
<comment type="caution">
    <text evidence="2">The sequence shown here is derived from an EMBL/GenBank/DDBJ whole genome shotgun (WGS) entry which is preliminary data.</text>
</comment>
<dbReference type="PATRIC" id="fig|992024.3.peg.1294"/>